<dbReference type="InterPro" id="IPR020569">
    <property type="entry name" value="UPF0029_Impact_CS"/>
</dbReference>
<dbReference type="InterPro" id="IPR015796">
    <property type="entry name" value="Impact_YigZ-like"/>
</dbReference>
<feature type="domain" description="Impact N-terminal" evidence="2">
    <location>
        <begin position="20"/>
        <end position="123"/>
    </location>
</feature>
<comment type="caution">
    <text evidence="4">The sequence shown here is derived from an EMBL/GenBank/DDBJ whole genome shotgun (WGS) entry which is preliminary data.</text>
</comment>
<dbReference type="AlphaFoldDB" id="A0A4R2L4B4"/>
<evidence type="ECO:0000313" key="5">
    <source>
        <dbReference type="Proteomes" id="UP000294919"/>
    </source>
</evidence>
<evidence type="ECO:0000256" key="1">
    <source>
        <dbReference type="ARBA" id="ARBA00007665"/>
    </source>
</evidence>
<dbReference type="GO" id="GO:0005737">
    <property type="term" value="C:cytoplasm"/>
    <property type="evidence" value="ECO:0007669"/>
    <property type="project" value="TreeGrafter"/>
</dbReference>
<dbReference type="Pfam" id="PF01205">
    <property type="entry name" value="Impact_N"/>
    <property type="match status" value="1"/>
</dbReference>
<dbReference type="NCBIfam" id="TIGR00257">
    <property type="entry name" value="IMPACT_YIGZ"/>
    <property type="match status" value="1"/>
</dbReference>
<sequence length="219" mass="24695">MIKRYKTISRYAEVEHIIEKSKFIGYAKPVETEEEAIAFVQEIKEMHKNATHNVPAYIVGKKNEIQRYSDDGEPAGTAGVPILDMLKKEELKNIAIVVTRYFGGIKLGTGGLVRAYTNTAKLVMNKSQVIEKVLHDLIKIRIDYSMLGKVQNEVLNAGYCIKDTIFDDAVNMYVYAFVNHSEEVIKMIKNITSAKGEISIQDTLYLNVLEGKIMKESLG</sequence>
<protein>
    <submittedName>
        <fullName evidence="4">Putative YigZ family protein</fullName>
    </submittedName>
</protein>
<dbReference type="Gene3D" id="3.30.230.30">
    <property type="entry name" value="Impact, N-terminal domain"/>
    <property type="match status" value="1"/>
</dbReference>
<gene>
    <name evidence="4" type="ORF">EV214_101326</name>
</gene>
<dbReference type="Proteomes" id="UP000294919">
    <property type="component" value="Unassembled WGS sequence"/>
</dbReference>
<dbReference type="InterPro" id="IPR015269">
    <property type="entry name" value="UPF0029_Impact_C"/>
</dbReference>
<dbReference type="PROSITE" id="PS00910">
    <property type="entry name" value="UPF0029"/>
    <property type="match status" value="1"/>
</dbReference>
<dbReference type="InterPro" id="IPR035647">
    <property type="entry name" value="EFG_III/V"/>
</dbReference>
<organism evidence="4 5">
    <name type="scientific">Marinisporobacter balticus</name>
    <dbReference type="NCBI Taxonomy" id="2018667"/>
    <lineage>
        <taxon>Bacteria</taxon>
        <taxon>Bacillati</taxon>
        <taxon>Bacillota</taxon>
        <taxon>Clostridia</taxon>
        <taxon>Peptostreptococcales</taxon>
        <taxon>Thermotaleaceae</taxon>
        <taxon>Marinisporobacter</taxon>
    </lineage>
</organism>
<name>A0A4R2L4B4_9FIRM</name>
<evidence type="ECO:0000259" key="3">
    <source>
        <dbReference type="Pfam" id="PF09186"/>
    </source>
</evidence>
<dbReference type="InterPro" id="IPR036956">
    <property type="entry name" value="Impact_N_sf"/>
</dbReference>
<dbReference type="OrthoDB" id="9813771at2"/>
<reference evidence="4 5" key="1">
    <citation type="submission" date="2019-03" db="EMBL/GenBank/DDBJ databases">
        <title>Genomic Encyclopedia of Type Strains, Phase IV (KMG-IV): sequencing the most valuable type-strain genomes for metagenomic binning, comparative biology and taxonomic classification.</title>
        <authorList>
            <person name="Goeker M."/>
        </authorList>
    </citation>
    <scope>NUCLEOTIDE SEQUENCE [LARGE SCALE GENOMIC DNA]</scope>
    <source>
        <strain evidence="4 5">DSM 102940</strain>
    </source>
</reference>
<dbReference type="PANTHER" id="PTHR16301">
    <property type="entry name" value="IMPACT-RELATED"/>
    <property type="match status" value="1"/>
</dbReference>
<dbReference type="RefSeq" id="WP_132241999.1">
    <property type="nucleotide sequence ID" value="NZ_SLWV01000001.1"/>
</dbReference>
<dbReference type="GO" id="GO:0006446">
    <property type="term" value="P:regulation of translational initiation"/>
    <property type="evidence" value="ECO:0007669"/>
    <property type="project" value="TreeGrafter"/>
</dbReference>
<feature type="domain" description="UPF0029" evidence="3">
    <location>
        <begin position="140"/>
        <end position="195"/>
    </location>
</feature>
<comment type="similarity">
    <text evidence="1">Belongs to the IMPACT family.</text>
</comment>
<dbReference type="PANTHER" id="PTHR16301:SF20">
    <property type="entry name" value="IMPACT FAMILY MEMBER YIGZ"/>
    <property type="match status" value="1"/>
</dbReference>
<dbReference type="SUPFAM" id="SSF54980">
    <property type="entry name" value="EF-G C-terminal domain-like"/>
    <property type="match status" value="1"/>
</dbReference>
<dbReference type="SUPFAM" id="SSF54211">
    <property type="entry name" value="Ribosomal protein S5 domain 2-like"/>
    <property type="match status" value="1"/>
</dbReference>
<proteinExistence type="inferred from homology"/>
<dbReference type="InterPro" id="IPR023582">
    <property type="entry name" value="Impact"/>
</dbReference>
<dbReference type="EMBL" id="SLWV01000001">
    <property type="protein sequence ID" value="TCO80087.1"/>
    <property type="molecule type" value="Genomic_DNA"/>
</dbReference>
<accession>A0A4R2L4B4</accession>
<evidence type="ECO:0000259" key="2">
    <source>
        <dbReference type="Pfam" id="PF01205"/>
    </source>
</evidence>
<dbReference type="InterPro" id="IPR001498">
    <property type="entry name" value="Impact_N"/>
</dbReference>
<dbReference type="InterPro" id="IPR020568">
    <property type="entry name" value="Ribosomal_Su5_D2-typ_SF"/>
</dbReference>
<keyword evidence="5" id="KW-1185">Reference proteome</keyword>
<evidence type="ECO:0000313" key="4">
    <source>
        <dbReference type="EMBL" id="TCO80087.1"/>
    </source>
</evidence>
<dbReference type="Pfam" id="PF09186">
    <property type="entry name" value="DUF1949"/>
    <property type="match status" value="1"/>
</dbReference>